<feature type="region of interest" description="Disordered" evidence="1">
    <location>
        <begin position="63"/>
        <end position="92"/>
    </location>
</feature>
<dbReference type="Proteomes" id="UP000663879">
    <property type="component" value="Unassembled WGS sequence"/>
</dbReference>
<gene>
    <name evidence="2" type="ORF">OXX778_LOCUS746</name>
</gene>
<feature type="region of interest" description="Disordered" evidence="1">
    <location>
        <begin position="1"/>
        <end position="20"/>
    </location>
</feature>
<feature type="compositionally biased region" description="Polar residues" evidence="1">
    <location>
        <begin position="76"/>
        <end position="92"/>
    </location>
</feature>
<dbReference type="AlphaFoldDB" id="A0A813M568"/>
<comment type="caution">
    <text evidence="2">The sequence shown here is derived from an EMBL/GenBank/DDBJ whole genome shotgun (WGS) entry which is preliminary data.</text>
</comment>
<evidence type="ECO:0000313" key="2">
    <source>
        <dbReference type="EMBL" id="CAF0709119.1"/>
    </source>
</evidence>
<dbReference type="EMBL" id="CAJNOC010000040">
    <property type="protein sequence ID" value="CAF0709119.1"/>
    <property type="molecule type" value="Genomic_DNA"/>
</dbReference>
<sequence length="168" mass="19103">MQNIGQIPRHEKRSPYSDRPLKTEEALGCADYRGGVEFIKDAKILGTNRYFYSNRVVDSTPCSSKTIANPLPVNDENAQSKSGEQEVNNKNTYSSRVLKNVDKKVESKKSRIVVGNLNVASRNYHFYVGNWSRSTTCEQVTEYINSFAKINKIEESTTKYGCYRTLNN</sequence>
<accession>A0A813M568</accession>
<evidence type="ECO:0000256" key="1">
    <source>
        <dbReference type="SAM" id="MobiDB-lite"/>
    </source>
</evidence>
<organism evidence="2 3">
    <name type="scientific">Brachionus calyciflorus</name>
    <dbReference type="NCBI Taxonomy" id="104777"/>
    <lineage>
        <taxon>Eukaryota</taxon>
        <taxon>Metazoa</taxon>
        <taxon>Spiralia</taxon>
        <taxon>Gnathifera</taxon>
        <taxon>Rotifera</taxon>
        <taxon>Eurotatoria</taxon>
        <taxon>Monogononta</taxon>
        <taxon>Pseudotrocha</taxon>
        <taxon>Ploima</taxon>
        <taxon>Brachionidae</taxon>
        <taxon>Brachionus</taxon>
    </lineage>
</organism>
<evidence type="ECO:0000313" key="3">
    <source>
        <dbReference type="Proteomes" id="UP000663879"/>
    </source>
</evidence>
<reference evidence="2" key="1">
    <citation type="submission" date="2021-02" db="EMBL/GenBank/DDBJ databases">
        <authorList>
            <person name="Nowell W R."/>
        </authorList>
    </citation>
    <scope>NUCLEOTIDE SEQUENCE</scope>
    <source>
        <strain evidence="2">Ploen Becks lab</strain>
    </source>
</reference>
<protein>
    <submittedName>
        <fullName evidence="2">Uncharacterized protein</fullName>
    </submittedName>
</protein>
<keyword evidence="3" id="KW-1185">Reference proteome</keyword>
<proteinExistence type="predicted"/>
<name>A0A813M568_9BILA</name>